<name>A0ABZ0B7V1_9SPHN</name>
<dbReference type="RefSeq" id="WP_313914408.1">
    <property type="nucleotide sequence ID" value="NZ_CP135076.1"/>
</dbReference>
<proteinExistence type="predicted"/>
<evidence type="ECO:0000313" key="1">
    <source>
        <dbReference type="EMBL" id="WNO53191.1"/>
    </source>
</evidence>
<accession>A0ABZ0B7V1</accession>
<protein>
    <submittedName>
        <fullName evidence="1">Uncharacterized protein</fullName>
    </submittedName>
</protein>
<gene>
    <name evidence="1" type="ORF">RPR59_12155</name>
</gene>
<keyword evidence="2" id="KW-1185">Reference proteome</keyword>
<reference evidence="1 2" key="1">
    <citation type="submission" date="2023-09" db="EMBL/GenBank/DDBJ databases">
        <authorList>
            <person name="Rey-Velasco X."/>
        </authorList>
    </citation>
    <scope>NUCLEOTIDE SEQUENCE [LARGE SCALE GENOMIC DNA]</scope>
    <source>
        <strain evidence="1 2">W311</strain>
    </source>
</reference>
<evidence type="ECO:0000313" key="2">
    <source>
        <dbReference type="Proteomes" id="UP001302249"/>
    </source>
</evidence>
<organism evidence="1 2">
    <name type="scientific">Stakelama saccharophila</name>
    <dbReference type="NCBI Taxonomy" id="3075605"/>
    <lineage>
        <taxon>Bacteria</taxon>
        <taxon>Pseudomonadati</taxon>
        <taxon>Pseudomonadota</taxon>
        <taxon>Alphaproteobacteria</taxon>
        <taxon>Sphingomonadales</taxon>
        <taxon>Sphingomonadaceae</taxon>
        <taxon>Stakelama</taxon>
    </lineage>
</organism>
<dbReference type="Proteomes" id="UP001302249">
    <property type="component" value="Chromosome"/>
</dbReference>
<sequence>MNNNNIESNLLGQISATKAAIVSRLKELEQDHILMDHGDVQIWNYKGGNEPSSAWIGVRLQPGLGCTHTLQSSVTDDDGAWPIEPDELAGKFVKHAIAIIESNEAVFAARKTLKAIASKVVADAEEEGIDMEVLSIEPAALLIDEKADASIPQTFDVRLLMLGEDRGAIKMDAWTIDACNPELFDGYLRNTILPEQREFQVQLGKERQVA</sequence>
<dbReference type="EMBL" id="CP135076">
    <property type="protein sequence ID" value="WNO53191.1"/>
    <property type="molecule type" value="Genomic_DNA"/>
</dbReference>